<evidence type="ECO:0000259" key="6">
    <source>
        <dbReference type="PROSITE" id="PS50977"/>
    </source>
</evidence>
<dbReference type="GO" id="GO:0003677">
    <property type="term" value="F:DNA binding"/>
    <property type="evidence" value="ECO:0007669"/>
    <property type="project" value="UniProtKB-UniRule"/>
</dbReference>
<keyword evidence="3" id="KW-0804">Transcription</keyword>
<feature type="region of interest" description="Disordered" evidence="5">
    <location>
        <begin position="1"/>
        <end position="20"/>
    </location>
</feature>
<dbReference type="SUPFAM" id="SSF48498">
    <property type="entry name" value="Tetracyclin repressor-like, C-terminal domain"/>
    <property type="match status" value="1"/>
</dbReference>
<keyword evidence="2 4" id="KW-0238">DNA-binding</keyword>
<reference evidence="7 8" key="1">
    <citation type="journal article" date="2013" name="Genome Announc.">
        <title>Draft Genome Sequence of Sphingobium quisquiliarum Strain P25T, a Novel Hexachlorocyclohexane (HCH)-Degrading Bacterium Isolated from an HCH Dumpsite.</title>
        <authorList>
            <person name="Kumar Singh A."/>
            <person name="Sangwan N."/>
            <person name="Sharma A."/>
            <person name="Gupta V."/>
            <person name="Khurana J.P."/>
            <person name="Lal R."/>
        </authorList>
    </citation>
    <scope>NUCLEOTIDE SEQUENCE [LARGE SCALE GENOMIC DNA]</scope>
    <source>
        <strain evidence="7 8">P25</strain>
    </source>
</reference>
<dbReference type="PATRIC" id="fig|1329909.3.peg.1359"/>
<dbReference type="PROSITE" id="PS50977">
    <property type="entry name" value="HTH_TETR_2"/>
    <property type="match status" value="1"/>
</dbReference>
<evidence type="ECO:0000256" key="5">
    <source>
        <dbReference type="SAM" id="MobiDB-lite"/>
    </source>
</evidence>
<evidence type="ECO:0000256" key="1">
    <source>
        <dbReference type="ARBA" id="ARBA00023015"/>
    </source>
</evidence>
<evidence type="ECO:0000256" key="2">
    <source>
        <dbReference type="ARBA" id="ARBA00023125"/>
    </source>
</evidence>
<proteinExistence type="predicted"/>
<dbReference type="Pfam" id="PF02909">
    <property type="entry name" value="TetR_C_1"/>
    <property type="match status" value="1"/>
</dbReference>
<dbReference type="RefSeq" id="WP_021237698.1">
    <property type="nucleotide sequence ID" value="NZ_ATHO01000061.1"/>
</dbReference>
<dbReference type="InterPro" id="IPR009057">
    <property type="entry name" value="Homeodomain-like_sf"/>
</dbReference>
<dbReference type="InterPro" id="IPR001647">
    <property type="entry name" value="HTH_TetR"/>
</dbReference>
<feature type="compositionally biased region" description="Basic and acidic residues" evidence="5">
    <location>
        <begin position="1"/>
        <end position="12"/>
    </location>
</feature>
<feature type="DNA-binding region" description="H-T-H motif" evidence="4">
    <location>
        <begin position="40"/>
        <end position="59"/>
    </location>
</feature>
<comment type="caution">
    <text evidence="7">The sequence shown here is derived from an EMBL/GenBank/DDBJ whole genome shotgun (WGS) entry which is preliminary data.</text>
</comment>
<evidence type="ECO:0000313" key="8">
    <source>
        <dbReference type="Proteomes" id="UP000015525"/>
    </source>
</evidence>
<dbReference type="InterPro" id="IPR036271">
    <property type="entry name" value="Tet_transcr_reg_TetR-rel_C_sf"/>
</dbReference>
<evidence type="ECO:0000313" key="7">
    <source>
        <dbReference type="EMBL" id="EQB08863.1"/>
    </source>
</evidence>
<protein>
    <recommendedName>
        <fullName evidence="6">HTH tetR-type domain-containing protein</fullName>
    </recommendedName>
</protein>
<name>T0H9T7_9SPHN</name>
<accession>T0H9T7</accession>
<evidence type="ECO:0000256" key="4">
    <source>
        <dbReference type="PROSITE-ProRule" id="PRU00335"/>
    </source>
</evidence>
<evidence type="ECO:0000256" key="3">
    <source>
        <dbReference type="ARBA" id="ARBA00023163"/>
    </source>
</evidence>
<dbReference type="Gene3D" id="1.10.357.10">
    <property type="entry name" value="Tetracycline Repressor, domain 2"/>
    <property type="match status" value="1"/>
</dbReference>
<sequence>MKDPVKAGEPKTPRRPGRPRSLEIDQIIDAALDLGLESLTMGRVADRLGVVKAALYNYVATREELVMLAAARAARMHPFPEDEGQSWKDYALDHARALFELLTGDAQLLISYMTGGMGQLASADRTEAWLRAMTKRGFTADEAIRLLQSIGYLVVGAAASALHAKAAATPEDEARAILRKRGAHELPLLRTALESASERSAPGNWERALMIILDGSMPTAAAD</sequence>
<dbReference type="EMBL" id="ATHO01000061">
    <property type="protein sequence ID" value="EQB08863.1"/>
    <property type="molecule type" value="Genomic_DNA"/>
</dbReference>
<dbReference type="InterPro" id="IPR004111">
    <property type="entry name" value="Repressor_TetR_C"/>
</dbReference>
<dbReference type="Gene3D" id="1.10.10.60">
    <property type="entry name" value="Homeodomain-like"/>
    <property type="match status" value="1"/>
</dbReference>
<dbReference type="AlphaFoldDB" id="T0H9T7"/>
<feature type="domain" description="HTH tetR-type" evidence="6">
    <location>
        <begin position="17"/>
        <end position="77"/>
    </location>
</feature>
<keyword evidence="8" id="KW-1185">Reference proteome</keyword>
<organism evidence="7 8">
    <name type="scientific">Sphingobium quisquiliarum P25</name>
    <dbReference type="NCBI Taxonomy" id="1329909"/>
    <lineage>
        <taxon>Bacteria</taxon>
        <taxon>Pseudomonadati</taxon>
        <taxon>Pseudomonadota</taxon>
        <taxon>Alphaproteobacteria</taxon>
        <taxon>Sphingomonadales</taxon>
        <taxon>Sphingomonadaceae</taxon>
        <taxon>Sphingobium</taxon>
    </lineage>
</organism>
<keyword evidence="1" id="KW-0805">Transcription regulation</keyword>
<dbReference type="GO" id="GO:0045892">
    <property type="term" value="P:negative regulation of DNA-templated transcription"/>
    <property type="evidence" value="ECO:0007669"/>
    <property type="project" value="InterPro"/>
</dbReference>
<dbReference type="SUPFAM" id="SSF46689">
    <property type="entry name" value="Homeodomain-like"/>
    <property type="match status" value="1"/>
</dbReference>
<dbReference type="Proteomes" id="UP000015525">
    <property type="component" value="Unassembled WGS sequence"/>
</dbReference>
<gene>
    <name evidence="7" type="ORF">L288_07045</name>
</gene>